<sequence>MSNKTGKFVDLASLSMTGSLMPSIPHQLLLKFNPPKITMIYHFENNDKEKYYHDIYVERRMLESMTDDEIATHLFISEDYYFNPKYLKRAQVLRLVQKLKEGLKNPPKNKRGQQQMQNKQQQPHKNQPLQNLQLQQTNSQLSDGQSPPNETLEQRNSRKNFLQRRGFYNYEQQPEDQNESQDNKNQKQFEEDPIIQGRSSSKSPSHDMRKPVHQKLAPLSQGLNLPSLKSQQQQQQQNFNNSASLNQSQGNPNLNLSSNSQQPHFAHSPQQNRNNNNQSSTSQNNMMRNGGGQGVNENGYDDILNMVDFESDNDHQMDQNSRGNVNSQLSYQQQPEHQNYAYQQPQNQNQSLTNQGQLQNQGFNYMNQQMNDYADPYVNDQYLMGGHSNQQIDDFNLGNETSLTQNDQVEGDGEEEESVYIKDNIVMRRIQIEGEDQEYLMDPEGNIYDMQGNFIGTANTNELQDGDNEDDNIM</sequence>
<feature type="region of interest" description="Disordered" evidence="1">
    <location>
        <begin position="227"/>
        <end position="300"/>
    </location>
</feature>
<reference evidence="2 3" key="1">
    <citation type="submission" date="2014-06" db="EMBL/GenBank/DDBJ databases">
        <authorList>
            <person name="Swart Estienne"/>
        </authorList>
    </citation>
    <scope>NUCLEOTIDE SEQUENCE [LARGE SCALE GENOMIC DNA]</scope>
    <source>
        <strain evidence="2 3">130c</strain>
    </source>
</reference>
<protein>
    <submittedName>
        <fullName evidence="2">Uncharacterized protein</fullName>
    </submittedName>
</protein>
<dbReference type="Proteomes" id="UP000039865">
    <property type="component" value="Unassembled WGS sequence"/>
</dbReference>
<feature type="region of interest" description="Disordered" evidence="1">
    <location>
        <begin position="102"/>
        <end position="127"/>
    </location>
</feature>
<feature type="compositionally biased region" description="Low complexity" evidence="1">
    <location>
        <begin position="113"/>
        <end position="127"/>
    </location>
</feature>
<evidence type="ECO:0000313" key="2">
    <source>
        <dbReference type="EMBL" id="CDW74492.1"/>
    </source>
</evidence>
<name>A0A077ZY06_STYLE</name>
<evidence type="ECO:0000256" key="1">
    <source>
        <dbReference type="SAM" id="MobiDB-lite"/>
    </source>
</evidence>
<gene>
    <name evidence="2" type="primary">Contig10728.g11478</name>
    <name evidence="2" type="ORF">STYLEM_3472</name>
</gene>
<organism evidence="2 3">
    <name type="scientific">Stylonychia lemnae</name>
    <name type="common">Ciliate</name>
    <dbReference type="NCBI Taxonomy" id="5949"/>
    <lineage>
        <taxon>Eukaryota</taxon>
        <taxon>Sar</taxon>
        <taxon>Alveolata</taxon>
        <taxon>Ciliophora</taxon>
        <taxon>Intramacronucleata</taxon>
        <taxon>Spirotrichea</taxon>
        <taxon>Stichotrichia</taxon>
        <taxon>Sporadotrichida</taxon>
        <taxon>Oxytrichidae</taxon>
        <taxon>Stylonychinae</taxon>
        <taxon>Stylonychia</taxon>
    </lineage>
</organism>
<feature type="region of interest" description="Disordered" evidence="1">
    <location>
        <begin position="137"/>
        <end position="156"/>
    </location>
</feature>
<dbReference type="InParanoid" id="A0A077ZY06"/>
<feature type="region of interest" description="Disordered" evidence="1">
    <location>
        <begin position="170"/>
        <end position="212"/>
    </location>
</feature>
<feature type="compositionally biased region" description="Low complexity" evidence="1">
    <location>
        <begin position="270"/>
        <end position="288"/>
    </location>
</feature>
<evidence type="ECO:0000313" key="3">
    <source>
        <dbReference type="Proteomes" id="UP000039865"/>
    </source>
</evidence>
<keyword evidence="3" id="KW-1185">Reference proteome</keyword>
<feature type="compositionally biased region" description="Polar residues" evidence="1">
    <location>
        <begin position="142"/>
        <end position="151"/>
    </location>
</feature>
<dbReference type="AlphaFoldDB" id="A0A077ZY06"/>
<accession>A0A077ZY06</accession>
<feature type="compositionally biased region" description="Basic and acidic residues" evidence="1">
    <location>
        <begin position="181"/>
        <end position="190"/>
    </location>
</feature>
<dbReference type="EMBL" id="CCKQ01003373">
    <property type="protein sequence ID" value="CDW74492.1"/>
    <property type="molecule type" value="Genomic_DNA"/>
</dbReference>
<feature type="compositionally biased region" description="Low complexity" evidence="1">
    <location>
        <begin position="227"/>
        <end position="263"/>
    </location>
</feature>
<proteinExistence type="predicted"/>